<name>A0A072TPI7_MEDTR</name>
<dbReference type="PANTHER" id="PTHR42714:SF2">
    <property type="entry name" value="TRNA MODIFICATION GTPASE GTPBP3, MITOCHONDRIAL"/>
    <property type="match status" value="1"/>
</dbReference>
<feature type="non-terminal residue" evidence="3">
    <location>
        <position position="1"/>
    </location>
</feature>
<evidence type="ECO:0000256" key="1">
    <source>
        <dbReference type="SAM" id="MobiDB-lite"/>
    </source>
</evidence>
<dbReference type="InterPro" id="IPR006073">
    <property type="entry name" value="GTP-bd"/>
</dbReference>
<reference evidence="3 5" key="1">
    <citation type="journal article" date="2011" name="Nature">
        <title>The Medicago genome provides insight into the evolution of rhizobial symbioses.</title>
        <authorList>
            <person name="Young N.D."/>
            <person name="Debelle F."/>
            <person name="Oldroyd G.E."/>
            <person name="Geurts R."/>
            <person name="Cannon S.B."/>
            <person name="Udvardi M.K."/>
            <person name="Benedito V.A."/>
            <person name="Mayer K.F."/>
            <person name="Gouzy J."/>
            <person name="Schoof H."/>
            <person name="Van de Peer Y."/>
            <person name="Proost S."/>
            <person name="Cook D.R."/>
            <person name="Meyers B.C."/>
            <person name="Spannagl M."/>
            <person name="Cheung F."/>
            <person name="De Mita S."/>
            <person name="Krishnakumar V."/>
            <person name="Gundlach H."/>
            <person name="Zhou S."/>
            <person name="Mudge J."/>
            <person name="Bharti A.K."/>
            <person name="Murray J.D."/>
            <person name="Naoumkina M.A."/>
            <person name="Rosen B."/>
            <person name="Silverstein K.A."/>
            <person name="Tang H."/>
            <person name="Rombauts S."/>
            <person name="Zhao P.X."/>
            <person name="Zhou P."/>
            <person name="Barbe V."/>
            <person name="Bardou P."/>
            <person name="Bechner M."/>
            <person name="Bellec A."/>
            <person name="Berger A."/>
            <person name="Berges H."/>
            <person name="Bidwell S."/>
            <person name="Bisseling T."/>
            <person name="Choisne N."/>
            <person name="Couloux A."/>
            <person name="Denny R."/>
            <person name="Deshpande S."/>
            <person name="Dai X."/>
            <person name="Doyle J.J."/>
            <person name="Dudez A.M."/>
            <person name="Farmer A.D."/>
            <person name="Fouteau S."/>
            <person name="Franken C."/>
            <person name="Gibelin C."/>
            <person name="Gish J."/>
            <person name="Goldstein S."/>
            <person name="Gonzalez A.J."/>
            <person name="Green P.J."/>
            <person name="Hallab A."/>
            <person name="Hartog M."/>
            <person name="Hua A."/>
            <person name="Humphray S.J."/>
            <person name="Jeong D.H."/>
            <person name="Jing Y."/>
            <person name="Jocker A."/>
            <person name="Kenton S.M."/>
            <person name="Kim D.J."/>
            <person name="Klee K."/>
            <person name="Lai H."/>
            <person name="Lang C."/>
            <person name="Lin S."/>
            <person name="Macmil S.L."/>
            <person name="Magdelenat G."/>
            <person name="Matthews L."/>
            <person name="McCorrison J."/>
            <person name="Monaghan E.L."/>
            <person name="Mun J.H."/>
            <person name="Najar F.Z."/>
            <person name="Nicholson C."/>
            <person name="Noirot C."/>
            <person name="O'Bleness M."/>
            <person name="Paule C.R."/>
            <person name="Poulain J."/>
            <person name="Prion F."/>
            <person name="Qin B."/>
            <person name="Qu C."/>
            <person name="Retzel E.F."/>
            <person name="Riddle C."/>
            <person name="Sallet E."/>
            <person name="Samain S."/>
            <person name="Samson N."/>
            <person name="Sanders I."/>
            <person name="Saurat O."/>
            <person name="Scarpelli C."/>
            <person name="Schiex T."/>
            <person name="Segurens B."/>
            <person name="Severin A.J."/>
            <person name="Sherrier D.J."/>
            <person name="Shi R."/>
            <person name="Sims S."/>
            <person name="Singer S.R."/>
            <person name="Sinharoy S."/>
            <person name="Sterck L."/>
            <person name="Viollet A."/>
            <person name="Wang B.B."/>
            <person name="Wang K."/>
            <person name="Wang M."/>
            <person name="Wang X."/>
            <person name="Warfsmann J."/>
            <person name="Weissenbach J."/>
            <person name="White D.D."/>
            <person name="White J.D."/>
            <person name="Wiley G.B."/>
            <person name="Wincker P."/>
            <person name="Xing Y."/>
            <person name="Yang L."/>
            <person name="Yao Z."/>
            <person name="Ying F."/>
            <person name="Zhai J."/>
            <person name="Zhou L."/>
            <person name="Zuber A."/>
            <person name="Denarie J."/>
            <person name="Dixon R.A."/>
            <person name="May G.D."/>
            <person name="Schwartz D.C."/>
            <person name="Rogers J."/>
            <person name="Quetier F."/>
            <person name="Town C.D."/>
            <person name="Roe B.A."/>
        </authorList>
    </citation>
    <scope>NUCLEOTIDE SEQUENCE [LARGE SCALE GENOMIC DNA]</scope>
    <source>
        <strain evidence="3">A17</strain>
        <strain evidence="4 5">cv. Jemalong A17</strain>
    </source>
</reference>
<dbReference type="GO" id="GO:0005737">
    <property type="term" value="C:cytoplasm"/>
    <property type="evidence" value="ECO:0000318"/>
    <property type="project" value="GO_Central"/>
</dbReference>
<protein>
    <submittedName>
        <fullName evidence="3">50S ribosome-binding GTPase</fullName>
    </submittedName>
</protein>
<keyword evidence="5" id="KW-1185">Reference proteome</keyword>
<dbReference type="AlphaFoldDB" id="A0A072TPI7"/>
<feature type="region of interest" description="Disordered" evidence="1">
    <location>
        <begin position="43"/>
        <end position="72"/>
    </location>
</feature>
<dbReference type="HOGENOM" id="CLU_913943_0_0_1"/>
<evidence type="ECO:0000313" key="3">
    <source>
        <dbReference type="EMBL" id="KEH15480.1"/>
    </source>
</evidence>
<gene>
    <name evidence="3" type="ORF">MTR_0960s0010</name>
</gene>
<dbReference type="EnsemblPlants" id="KEH15480">
    <property type="protein sequence ID" value="KEH15480"/>
    <property type="gene ID" value="MTR_0960s0010"/>
</dbReference>
<reference evidence="4" key="3">
    <citation type="submission" date="2015-06" db="UniProtKB">
        <authorList>
            <consortium name="EnsemblPlants"/>
        </authorList>
    </citation>
    <scope>IDENTIFICATION</scope>
    <source>
        <strain evidence="4">cv. Jemalong A17</strain>
    </source>
</reference>
<dbReference type="Proteomes" id="UP000002051">
    <property type="component" value="Unassembled WGS sequence"/>
</dbReference>
<dbReference type="GO" id="GO:0002098">
    <property type="term" value="P:tRNA wobble uridine modification"/>
    <property type="evidence" value="ECO:0000318"/>
    <property type="project" value="GO_Central"/>
</dbReference>
<dbReference type="GO" id="GO:0005829">
    <property type="term" value="C:cytosol"/>
    <property type="evidence" value="ECO:0000318"/>
    <property type="project" value="GO_Central"/>
</dbReference>
<proteinExistence type="predicted"/>
<feature type="domain" description="G" evidence="2">
    <location>
        <begin position="122"/>
        <end position="242"/>
    </location>
</feature>
<evidence type="ECO:0000259" key="2">
    <source>
        <dbReference type="Pfam" id="PF01926"/>
    </source>
</evidence>
<dbReference type="CDD" id="cd11383">
    <property type="entry name" value="YfjP"/>
    <property type="match status" value="1"/>
</dbReference>
<dbReference type="GO" id="GO:0030488">
    <property type="term" value="P:tRNA methylation"/>
    <property type="evidence" value="ECO:0000318"/>
    <property type="project" value="GO_Central"/>
</dbReference>
<dbReference type="SUPFAM" id="SSF52540">
    <property type="entry name" value="P-loop containing nucleoside triphosphate hydrolases"/>
    <property type="match status" value="1"/>
</dbReference>
<organism evidence="3 5">
    <name type="scientific">Medicago truncatula</name>
    <name type="common">Barrel medic</name>
    <name type="synonym">Medicago tribuloides</name>
    <dbReference type="NCBI Taxonomy" id="3880"/>
    <lineage>
        <taxon>Eukaryota</taxon>
        <taxon>Viridiplantae</taxon>
        <taxon>Streptophyta</taxon>
        <taxon>Embryophyta</taxon>
        <taxon>Tracheophyta</taxon>
        <taxon>Spermatophyta</taxon>
        <taxon>Magnoliopsida</taxon>
        <taxon>eudicotyledons</taxon>
        <taxon>Gunneridae</taxon>
        <taxon>Pentapetalae</taxon>
        <taxon>rosids</taxon>
        <taxon>fabids</taxon>
        <taxon>Fabales</taxon>
        <taxon>Fabaceae</taxon>
        <taxon>Papilionoideae</taxon>
        <taxon>50 kb inversion clade</taxon>
        <taxon>NPAAA clade</taxon>
        <taxon>Hologalegina</taxon>
        <taxon>IRL clade</taxon>
        <taxon>Trifolieae</taxon>
        <taxon>Medicago</taxon>
    </lineage>
</organism>
<dbReference type="PANTHER" id="PTHR42714">
    <property type="entry name" value="TRNA MODIFICATION GTPASE GTPBP3"/>
    <property type="match status" value="1"/>
</dbReference>
<dbReference type="GO" id="GO:0005525">
    <property type="term" value="F:GTP binding"/>
    <property type="evidence" value="ECO:0007669"/>
    <property type="project" value="InterPro"/>
</dbReference>
<dbReference type="Pfam" id="PF01926">
    <property type="entry name" value="MMR_HSR1"/>
    <property type="match status" value="1"/>
</dbReference>
<dbReference type="Gene3D" id="3.40.50.300">
    <property type="entry name" value="P-loop containing nucleotide triphosphate hydrolases"/>
    <property type="match status" value="1"/>
</dbReference>
<evidence type="ECO:0000313" key="5">
    <source>
        <dbReference type="Proteomes" id="UP000002051"/>
    </source>
</evidence>
<dbReference type="PRINTS" id="PR00326">
    <property type="entry name" value="GTP1OBG"/>
</dbReference>
<reference evidence="3 5" key="2">
    <citation type="journal article" date="2014" name="BMC Genomics">
        <title>An improved genome release (version Mt4.0) for the model legume Medicago truncatula.</title>
        <authorList>
            <person name="Tang H."/>
            <person name="Krishnakumar V."/>
            <person name="Bidwell S."/>
            <person name="Rosen B."/>
            <person name="Chan A."/>
            <person name="Zhou S."/>
            <person name="Gentzbittel L."/>
            <person name="Childs K.L."/>
            <person name="Yandell M."/>
            <person name="Gundlach H."/>
            <person name="Mayer K.F."/>
            <person name="Schwartz D.C."/>
            <person name="Town C.D."/>
        </authorList>
    </citation>
    <scope>GENOME REANNOTATION</scope>
    <source>
        <strain evidence="3">A17</strain>
        <strain evidence="4 5">cv. Jemalong A17</strain>
    </source>
</reference>
<dbReference type="EMBL" id="KL403684">
    <property type="protein sequence ID" value="KEH15480.1"/>
    <property type="molecule type" value="Genomic_DNA"/>
</dbReference>
<evidence type="ECO:0000313" key="4">
    <source>
        <dbReference type="EnsemblPlants" id="KEH15480"/>
    </source>
</evidence>
<feature type="compositionally biased region" description="Basic and acidic residues" evidence="1">
    <location>
        <begin position="43"/>
        <end position="64"/>
    </location>
</feature>
<dbReference type="InterPro" id="IPR027417">
    <property type="entry name" value="P-loop_NTPase"/>
</dbReference>
<accession>A0A072TPI7</accession>
<sequence length="305" mass="32974">RSASREPVGAPSAAAARPVRLQLLSIFQHAFFDRRLAPWQHLGDRRGTASHDRSVRRVTHDTRGSRGGPVPYHQHPLEGACKIIAIDPHLVKAFGDVLRRHGVEVTKDTIEKIRETLGYVPRVGVLGKTGVGKSALFNALFGHDVAEVNDVSACTRAPQQALLDMQGDLAGVLLVDLPGLGESAERDVEYAALYRSLLPELDLVLWVVKADDRALAADKAYYQTIVEPEIGRSATKFLVVVNQCDKLEPTDDWIRDTPLATDRTGRPNGPRVAGTCEEIGLAVGMAAFAALVAAIAARSAKRDGT</sequence>